<dbReference type="AlphaFoldDB" id="A0A1M5MJT3"/>
<dbReference type="InterPro" id="IPR000182">
    <property type="entry name" value="GNAT_dom"/>
</dbReference>
<dbReference type="PANTHER" id="PTHR43441:SF11">
    <property type="entry name" value="RIBOSOMAL-PROTEIN-SERINE ACETYLTRANSFERASE"/>
    <property type="match status" value="1"/>
</dbReference>
<dbReference type="OrthoDB" id="9801656at2"/>
<dbReference type="RefSeq" id="WP_067664556.1">
    <property type="nucleotide sequence ID" value="NZ_FQXG01000001.1"/>
</dbReference>
<organism evidence="2 3">
    <name type="scientific">Ferrimonas marina</name>
    <dbReference type="NCBI Taxonomy" id="299255"/>
    <lineage>
        <taxon>Bacteria</taxon>
        <taxon>Pseudomonadati</taxon>
        <taxon>Pseudomonadota</taxon>
        <taxon>Gammaproteobacteria</taxon>
        <taxon>Alteromonadales</taxon>
        <taxon>Ferrimonadaceae</taxon>
        <taxon>Ferrimonas</taxon>
    </lineage>
</organism>
<evidence type="ECO:0000313" key="3">
    <source>
        <dbReference type="Proteomes" id="UP000184268"/>
    </source>
</evidence>
<dbReference type="GO" id="GO:0005737">
    <property type="term" value="C:cytoplasm"/>
    <property type="evidence" value="ECO:0007669"/>
    <property type="project" value="TreeGrafter"/>
</dbReference>
<reference evidence="2 3" key="1">
    <citation type="submission" date="2016-11" db="EMBL/GenBank/DDBJ databases">
        <authorList>
            <person name="Jaros S."/>
            <person name="Januszkiewicz K."/>
            <person name="Wedrychowicz H."/>
        </authorList>
    </citation>
    <scope>NUCLEOTIDE SEQUENCE [LARGE SCALE GENOMIC DNA]</scope>
    <source>
        <strain evidence="2 3">DSM 16917</strain>
    </source>
</reference>
<keyword evidence="3" id="KW-1185">Reference proteome</keyword>
<proteinExistence type="predicted"/>
<dbReference type="EMBL" id="FQXG01000001">
    <property type="protein sequence ID" value="SHG77362.1"/>
    <property type="molecule type" value="Genomic_DNA"/>
</dbReference>
<dbReference type="InterPro" id="IPR051908">
    <property type="entry name" value="Ribosomal_N-acetyltransferase"/>
</dbReference>
<dbReference type="GO" id="GO:0008999">
    <property type="term" value="F:protein-N-terminal-alanine acetyltransferase activity"/>
    <property type="evidence" value="ECO:0007669"/>
    <property type="project" value="TreeGrafter"/>
</dbReference>
<name>A0A1M5MJT3_9GAMM</name>
<dbReference type="STRING" id="299255.SAMN02745129_0665"/>
<accession>A0A1M5MJT3</accession>
<dbReference type="Pfam" id="PF13302">
    <property type="entry name" value="Acetyltransf_3"/>
    <property type="match status" value="1"/>
</dbReference>
<dbReference type="CDD" id="cd04301">
    <property type="entry name" value="NAT_SF"/>
    <property type="match status" value="1"/>
</dbReference>
<dbReference type="InterPro" id="IPR016181">
    <property type="entry name" value="Acyl_CoA_acyltransferase"/>
</dbReference>
<dbReference type="GO" id="GO:1990189">
    <property type="term" value="F:protein N-terminal-serine acetyltransferase activity"/>
    <property type="evidence" value="ECO:0007669"/>
    <property type="project" value="TreeGrafter"/>
</dbReference>
<sequence>MFKMRVDEELELVLVCQEVIADFQRLRLSNLGYLSQWLMWVPVCVSRNDFQSYVDESVRGYGRGESMNCAILYRGEVVGAAAFNQIHRQTGRVEIGYWLDEGHQGRGIITRCVQFLIDYAFEQLNMEKVEIRAAVDNRPSRNVAERLGMNLEGVQTRAECVGDRVLDHAIYGLLRSDYHK</sequence>
<dbReference type="Proteomes" id="UP000184268">
    <property type="component" value="Unassembled WGS sequence"/>
</dbReference>
<protein>
    <submittedName>
        <fullName evidence="2">Ribosomal-protein-serine acetyltransferase</fullName>
    </submittedName>
</protein>
<evidence type="ECO:0000259" key="1">
    <source>
        <dbReference type="PROSITE" id="PS51186"/>
    </source>
</evidence>
<gene>
    <name evidence="2" type="ORF">SAMN02745129_0665</name>
</gene>
<keyword evidence="2" id="KW-0808">Transferase</keyword>
<evidence type="ECO:0000313" key="2">
    <source>
        <dbReference type="EMBL" id="SHG77362.1"/>
    </source>
</evidence>
<dbReference type="Gene3D" id="3.40.630.30">
    <property type="match status" value="1"/>
</dbReference>
<dbReference type="PROSITE" id="PS51186">
    <property type="entry name" value="GNAT"/>
    <property type="match status" value="1"/>
</dbReference>
<dbReference type="SUPFAM" id="SSF55729">
    <property type="entry name" value="Acyl-CoA N-acyltransferases (Nat)"/>
    <property type="match status" value="1"/>
</dbReference>
<feature type="domain" description="N-acetyltransferase" evidence="1">
    <location>
        <begin position="24"/>
        <end position="176"/>
    </location>
</feature>
<dbReference type="PANTHER" id="PTHR43441">
    <property type="entry name" value="RIBOSOMAL-PROTEIN-SERINE ACETYLTRANSFERASE"/>
    <property type="match status" value="1"/>
</dbReference>